<dbReference type="GO" id="GO:0022857">
    <property type="term" value="F:transmembrane transporter activity"/>
    <property type="evidence" value="ECO:0007669"/>
    <property type="project" value="InterPro"/>
</dbReference>
<dbReference type="Pfam" id="PF07690">
    <property type="entry name" value="MFS_1"/>
    <property type="match status" value="1"/>
</dbReference>
<keyword evidence="7" id="KW-0732">Signal</keyword>
<evidence type="ECO:0008006" key="10">
    <source>
        <dbReference type="Google" id="ProtNLM"/>
    </source>
</evidence>
<evidence type="ECO:0000256" key="4">
    <source>
        <dbReference type="ARBA" id="ARBA00023136"/>
    </source>
</evidence>
<dbReference type="EMBL" id="QCYY01000219">
    <property type="protein sequence ID" value="ROT85670.1"/>
    <property type="molecule type" value="Genomic_DNA"/>
</dbReference>
<dbReference type="PANTHER" id="PTHR23507:SF1">
    <property type="entry name" value="FI18259P1-RELATED"/>
    <property type="match status" value="1"/>
</dbReference>
<comment type="caution">
    <text evidence="8">The sequence shown here is derived from an EMBL/GenBank/DDBJ whole genome shotgun (WGS) entry which is preliminary data.</text>
</comment>
<feature type="transmembrane region" description="Helical" evidence="6">
    <location>
        <begin position="241"/>
        <end position="260"/>
    </location>
</feature>
<dbReference type="OrthoDB" id="6361009at2759"/>
<dbReference type="GO" id="GO:0016020">
    <property type="term" value="C:membrane"/>
    <property type="evidence" value="ECO:0007669"/>
    <property type="project" value="UniProtKB-SubCell"/>
</dbReference>
<reference evidence="8 9" key="1">
    <citation type="submission" date="2018-04" db="EMBL/GenBank/DDBJ databases">
        <authorList>
            <person name="Zhang X."/>
            <person name="Yuan J."/>
            <person name="Li F."/>
            <person name="Xiang J."/>
        </authorList>
    </citation>
    <scope>NUCLEOTIDE SEQUENCE [LARGE SCALE GENOMIC DNA]</scope>
    <source>
        <tissue evidence="8">Muscle</tissue>
    </source>
</reference>
<feature type="region of interest" description="Disordered" evidence="5">
    <location>
        <begin position="498"/>
        <end position="517"/>
    </location>
</feature>
<evidence type="ECO:0000313" key="9">
    <source>
        <dbReference type="Proteomes" id="UP000283509"/>
    </source>
</evidence>
<organism evidence="8 9">
    <name type="scientific">Penaeus vannamei</name>
    <name type="common">Whiteleg shrimp</name>
    <name type="synonym">Litopenaeus vannamei</name>
    <dbReference type="NCBI Taxonomy" id="6689"/>
    <lineage>
        <taxon>Eukaryota</taxon>
        <taxon>Metazoa</taxon>
        <taxon>Ecdysozoa</taxon>
        <taxon>Arthropoda</taxon>
        <taxon>Crustacea</taxon>
        <taxon>Multicrustacea</taxon>
        <taxon>Malacostraca</taxon>
        <taxon>Eumalacostraca</taxon>
        <taxon>Eucarida</taxon>
        <taxon>Decapoda</taxon>
        <taxon>Dendrobranchiata</taxon>
        <taxon>Penaeoidea</taxon>
        <taxon>Penaeidae</taxon>
        <taxon>Penaeus</taxon>
    </lineage>
</organism>
<feature type="transmembrane region" description="Helical" evidence="6">
    <location>
        <begin position="120"/>
        <end position="137"/>
    </location>
</feature>
<feature type="transmembrane region" description="Helical" evidence="6">
    <location>
        <begin position="469"/>
        <end position="489"/>
    </location>
</feature>
<feature type="transmembrane region" description="Helical" evidence="6">
    <location>
        <begin position="343"/>
        <end position="362"/>
    </location>
</feature>
<proteinExistence type="predicted"/>
<evidence type="ECO:0000256" key="2">
    <source>
        <dbReference type="ARBA" id="ARBA00022692"/>
    </source>
</evidence>
<feature type="transmembrane region" description="Helical" evidence="6">
    <location>
        <begin position="217"/>
        <end position="235"/>
    </location>
</feature>
<evidence type="ECO:0000256" key="1">
    <source>
        <dbReference type="ARBA" id="ARBA00004141"/>
    </source>
</evidence>
<feature type="signal peptide" evidence="7">
    <location>
        <begin position="1"/>
        <end position="21"/>
    </location>
</feature>
<gene>
    <name evidence="8" type="ORF">C7M84_009382</name>
</gene>
<evidence type="ECO:0000313" key="8">
    <source>
        <dbReference type="EMBL" id="ROT85670.1"/>
    </source>
</evidence>
<reference evidence="8 9" key="2">
    <citation type="submission" date="2019-01" db="EMBL/GenBank/DDBJ databases">
        <title>The decoding of complex shrimp genome reveals the adaptation for benthos swimmer, frequently molting mechanism and breeding impact on genome.</title>
        <authorList>
            <person name="Sun Y."/>
            <person name="Gao Y."/>
            <person name="Yu Y."/>
        </authorList>
    </citation>
    <scope>NUCLEOTIDE SEQUENCE [LARGE SCALE GENOMIC DNA]</scope>
    <source>
        <tissue evidence="8">Muscle</tissue>
    </source>
</reference>
<evidence type="ECO:0000256" key="7">
    <source>
        <dbReference type="SAM" id="SignalP"/>
    </source>
</evidence>
<feature type="chain" id="PRO_5018527592" description="Proton-coupled folate transporter" evidence="7">
    <location>
        <begin position="22"/>
        <end position="517"/>
    </location>
</feature>
<feature type="transmembrane region" description="Helical" evidence="6">
    <location>
        <begin position="308"/>
        <end position="331"/>
    </location>
</feature>
<comment type="subcellular location">
    <subcellularLocation>
        <location evidence="1">Membrane</location>
        <topology evidence="1">Multi-pass membrane protein</topology>
    </subcellularLocation>
</comment>
<protein>
    <recommendedName>
        <fullName evidence="10">Proton-coupled folate transporter</fullName>
    </recommendedName>
</protein>
<dbReference type="Gene3D" id="1.20.1250.20">
    <property type="entry name" value="MFS general substrate transporter like domains"/>
    <property type="match status" value="1"/>
</dbReference>
<dbReference type="AlphaFoldDB" id="A0A3R7PFP2"/>
<keyword evidence="9" id="KW-1185">Reference proteome</keyword>
<feature type="transmembrane region" description="Helical" evidence="6">
    <location>
        <begin position="374"/>
        <end position="393"/>
    </location>
</feature>
<feature type="transmembrane region" description="Helical" evidence="6">
    <location>
        <begin position="144"/>
        <end position="162"/>
    </location>
</feature>
<feature type="transmembrane region" description="Helical" evidence="6">
    <location>
        <begin position="399"/>
        <end position="416"/>
    </location>
</feature>
<keyword evidence="3 6" id="KW-1133">Transmembrane helix</keyword>
<accession>A0A3R7PFP2</accession>
<evidence type="ECO:0000256" key="3">
    <source>
        <dbReference type="ARBA" id="ARBA00022989"/>
    </source>
</evidence>
<sequence length="517" mass="57390">MRNRSCCLRAAALYLPPSVLAATRAAPAEERGHGAPRRRTPLQAARALLGSVSIEPILFFYNFQFYAVSVIKENLKLDRFCRISLGRPEGECARINDGDHEALQVEVQRLDSVFLFYEKVVSTVVPILLMSFIASWSDRRGRKVPLVMSFAGTALYLLLYLLEALFPSWPPEVLLGAAFLNSVGGGWVMVFMASYSYMADKTHSRSRTFRMTVMNSVMHLGDPCGTAAGAWLFAAGGFVCVYSFSLLLITVCIVWTVLAIRDRAPSGDTPSGDAPKDPEADAVSPWNPRNVVDLVRVCFRRRPGRGRLYLVLLMTFMLGIISCTPHNLYLWSRRVFLWDETSYSSYTAVAQLVEISVMLASAPLARRLGLHDCTLGAASTLLVFVKLLTLGLLTSTSQWWVMYLFVVFPVALPAVADRGMISKLCDPEEVGRIFSMLAILEILWPLVDSALYTVVYSSTIAFYPSFEHLVGAAFALYVFSGFLAVRFMMHEDGKEVTRHPAEGDVEKCEKSDAGQKC</sequence>
<dbReference type="SUPFAM" id="SSF103473">
    <property type="entry name" value="MFS general substrate transporter"/>
    <property type="match status" value="1"/>
</dbReference>
<dbReference type="InterPro" id="IPR036259">
    <property type="entry name" value="MFS_trans_sf"/>
</dbReference>
<keyword evidence="4 6" id="KW-0472">Membrane</keyword>
<dbReference type="PANTHER" id="PTHR23507">
    <property type="entry name" value="ZGC:174356"/>
    <property type="match status" value="1"/>
</dbReference>
<feature type="transmembrane region" description="Helical" evidence="6">
    <location>
        <begin position="437"/>
        <end position="463"/>
    </location>
</feature>
<feature type="transmembrane region" description="Helical" evidence="6">
    <location>
        <begin position="174"/>
        <end position="197"/>
    </location>
</feature>
<keyword evidence="2 6" id="KW-0812">Transmembrane</keyword>
<evidence type="ECO:0000256" key="6">
    <source>
        <dbReference type="SAM" id="Phobius"/>
    </source>
</evidence>
<dbReference type="Proteomes" id="UP000283509">
    <property type="component" value="Unassembled WGS sequence"/>
</dbReference>
<evidence type="ECO:0000256" key="5">
    <source>
        <dbReference type="SAM" id="MobiDB-lite"/>
    </source>
</evidence>
<name>A0A3R7PFP2_PENVA</name>
<dbReference type="InterPro" id="IPR011701">
    <property type="entry name" value="MFS"/>
</dbReference>